<sequence>MVEKFSKSQLSEADIISKFILPAIKANGWNDMTQIRQEVKLRDGKVVVRGQIAARKKVKSADIVLYHKPSIPLAVVEAKANKHEIGKGMQQGLDYASLLEVPFVFASNGDGFIFHDKTNPAKLESEISLEDFPSPQMLWEKYCQWKGYTATQLPLITQDYYDDGSGKSPRYYQLNAINKTIEAVSSGEDRILLVMATGTGKTYTAFQIIWRLWKSGTKKRILFLADRNILVDQTKNNDFQPFDTAMTKIGNRSIDPAFEIHLGLYQAMTGQEEDKKIFKNVSPDFFDLIVVDECHRGSASEDSAWREILEYFSSATQIGLTATPKETDEVSNIEYFGEPVYTYSLKQGIEDGFLAPYKVVRVDLDVDLQGWRPTKGQKDKHGETITDRIYNQKDFDRTMVIDERTELVAQTITNYLKRTDPMAKTIVFCNDIDHAERMRRAIANCCPEQMAKNEKYVMKITGDDEIGKAQLDNFINPKKAYPVIATTSELMTTGVDAKTCKLVVLDTTIKSMTKFKQIIGRGTRIDDRYGKLWFSILDFKKATELFADERFDGTPERVKVAKPDDFENPEDLDDIVNGIDGEDTLETPFDDDDIDPNTILEPTPPPYTPSGDDNTPQGGDEPVQEEVKKFHVSGVTVTKIAERVQYYDSDGKLVTESFKDYTRKAMATQFSSLDDFTKRWNDADRKQAIIDELAELGIIWDALEQEVGKEMDPFDMICHVVYDQPPLTRKERAENVKKRNYFTKYGETAQHVLNNLLEKYADEGVQEIENIHVLKVKPFDEMGRPKEIINKGFGGKPQYLEAVNELEAAIYQPQLDQSA</sequence>
<dbReference type="NCBIfam" id="NF046051">
    <property type="entry name" value="restrict_EcoAI"/>
    <property type="match status" value="1"/>
</dbReference>
<dbReference type="PANTHER" id="PTHR47396:SF1">
    <property type="entry name" value="ATP-DEPENDENT HELICASE IRC3-RELATED"/>
    <property type="match status" value="1"/>
</dbReference>
<dbReference type="Pfam" id="PF00271">
    <property type="entry name" value="Helicase_C"/>
    <property type="match status" value="1"/>
</dbReference>
<dbReference type="PROSITE" id="PS51192">
    <property type="entry name" value="HELICASE_ATP_BIND_1"/>
    <property type="match status" value="1"/>
</dbReference>
<dbReference type="GO" id="GO:0004386">
    <property type="term" value="F:helicase activity"/>
    <property type="evidence" value="ECO:0007669"/>
    <property type="project" value="UniProtKB-KW"/>
</dbReference>
<dbReference type="Gene3D" id="3.90.1570.30">
    <property type="match status" value="1"/>
</dbReference>
<proteinExistence type="predicted"/>
<organism evidence="3 4">
    <name type="scientific">Photobacterium leiognathi</name>
    <dbReference type="NCBI Taxonomy" id="553611"/>
    <lineage>
        <taxon>Bacteria</taxon>
        <taxon>Pseudomonadati</taxon>
        <taxon>Pseudomonadota</taxon>
        <taxon>Gammaproteobacteria</taxon>
        <taxon>Vibrionales</taxon>
        <taxon>Vibrionaceae</taxon>
        <taxon>Photobacterium</taxon>
    </lineage>
</organism>
<keyword evidence="3" id="KW-0347">Helicase</keyword>
<feature type="region of interest" description="Disordered" evidence="1">
    <location>
        <begin position="560"/>
        <end position="622"/>
    </location>
</feature>
<evidence type="ECO:0000256" key="1">
    <source>
        <dbReference type="SAM" id="MobiDB-lite"/>
    </source>
</evidence>
<name>A0ABX5GKG0_PHOLE</name>
<reference evidence="3 4" key="1">
    <citation type="submission" date="2018-01" db="EMBL/GenBank/DDBJ databases">
        <title>Whole genome sequencing of Histamine producing bacteria.</title>
        <authorList>
            <person name="Butler K."/>
        </authorList>
    </citation>
    <scope>NUCLEOTIDE SEQUENCE [LARGE SCALE GENOMIC DNA]</scope>
    <source>
        <strain evidence="3 4">ATCC 25521</strain>
    </source>
</reference>
<gene>
    <name evidence="3" type="ORF">CTM94_00625</name>
</gene>
<dbReference type="Pfam" id="PF04851">
    <property type="entry name" value="ResIII"/>
    <property type="match status" value="1"/>
</dbReference>
<dbReference type="CDD" id="cd18799">
    <property type="entry name" value="SF2_C_EcoAI-like"/>
    <property type="match status" value="1"/>
</dbReference>
<feature type="compositionally biased region" description="Acidic residues" evidence="1">
    <location>
        <begin position="566"/>
        <end position="595"/>
    </location>
</feature>
<keyword evidence="3" id="KW-0547">Nucleotide-binding</keyword>
<comment type="caution">
    <text evidence="3">The sequence shown here is derived from an EMBL/GenBank/DDBJ whole genome shotgun (WGS) entry which is preliminary data.</text>
</comment>
<protein>
    <submittedName>
        <fullName evidence="3">DEAD/DEAH box helicase</fullName>
    </submittedName>
</protein>
<dbReference type="InterPro" id="IPR013670">
    <property type="entry name" value="EcoEI_R_C_dom"/>
</dbReference>
<dbReference type="SUPFAM" id="SSF52540">
    <property type="entry name" value="P-loop containing nucleoside triphosphate hydrolases"/>
    <property type="match status" value="2"/>
</dbReference>
<evidence type="ECO:0000259" key="2">
    <source>
        <dbReference type="PROSITE" id="PS51192"/>
    </source>
</evidence>
<feature type="domain" description="Helicase ATP-binding" evidence="2">
    <location>
        <begin position="182"/>
        <end position="342"/>
    </location>
</feature>
<dbReference type="InterPro" id="IPR050742">
    <property type="entry name" value="Helicase_Restrict-Modif_Enz"/>
</dbReference>
<keyword evidence="3" id="KW-0378">Hydrolase</keyword>
<keyword evidence="3" id="KW-0067">ATP-binding</keyword>
<dbReference type="InterPro" id="IPR001650">
    <property type="entry name" value="Helicase_C-like"/>
</dbReference>
<dbReference type="InterPro" id="IPR014001">
    <property type="entry name" value="Helicase_ATP-bd"/>
</dbReference>
<dbReference type="CDD" id="cd18032">
    <property type="entry name" value="DEXHc_RE_I_III_res"/>
    <property type="match status" value="1"/>
</dbReference>
<dbReference type="Pfam" id="PF08463">
    <property type="entry name" value="EcoEI_R_C"/>
    <property type="match status" value="1"/>
</dbReference>
<dbReference type="SMART" id="SM00487">
    <property type="entry name" value="DEXDc"/>
    <property type="match status" value="1"/>
</dbReference>
<dbReference type="Pfam" id="PF13588">
    <property type="entry name" value="HSDR_N_2"/>
    <property type="match status" value="1"/>
</dbReference>
<dbReference type="InterPro" id="IPR029464">
    <property type="entry name" value="HSDR_N"/>
</dbReference>
<dbReference type="PANTHER" id="PTHR47396">
    <property type="entry name" value="TYPE I RESTRICTION ENZYME ECOKI R PROTEIN"/>
    <property type="match status" value="1"/>
</dbReference>
<dbReference type="EMBL" id="PYOI01000001">
    <property type="protein sequence ID" value="PSV86346.1"/>
    <property type="molecule type" value="Genomic_DNA"/>
</dbReference>
<dbReference type="InterPro" id="IPR006935">
    <property type="entry name" value="Helicase/UvrB_N"/>
</dbReference>
<dbReference type="Proteomes" id="UP000241566">
    <property type="component" value="Unassembled WGS sequence"/>
</dbReference>
<accession>A0ABX5GKG0</accession>
<dbReference type="Gene3D" id="3.40.50.300">
    <property type="entry name" value="P-loop containing nucleotide triphosphate hydrolases"/>
    <property type="match status" value="2"/>
</dbReference>
<dbReference type="InterPro" id="IPR027417">
    <property type="entry name" value="P-loop_NTPase"/>
</dbReference>
<evidence type="ECO:0000313" key="3">
    <source>
        <dbReference type="EMBL" id="PSV86346.1"/>
    </source>
</evidence>
<keyword evidence="4" id="KW-1185">Reference proteome</keyword>
<evidence type="ECO:0000313" key="4">
    <source>
        <dbReference type="Proteomes" id="UP000241566"/>
    </source>
</evidence>
<dbReference type="RefSeq" id="WP_107229545.1">
    <property type="nucleotide sequence ID" value="NZ_CP131599.1"/>
</dbReference>